<gene>
    <name evidence="1" type="ORF">MM415B01878_0011</name>
</gene>
<sequence length="282" mass="30062">MKRVFAFLTVLVFTMVGTAAFVMADGTPSTRKRQSWTAQQTFKNGAVIKNDYLEAKNGSGLSTFWRVDPKDGSHSFYDNAGTRRLFIEDDGDMYFMDASGVTDNYLPSDKIVIIDTLAELSTWTGISTDGSGSYFQTEAGKTYIVDMFAITNDGAAQQGTTAFGASNFSAVSAMLPLATAADHMKTVTVMWATTSDVASGSGTTEVQVWPAPYAGATAYRTGLGAFDTTTENASIMATSGSSVITVSLIAGSRGIDAYGESGTWMLFYNSAVSAQMIDRNLP</sequence>
<proteinExistence type="predicted"/>
<accession>A0A6M3IG56</accession>
<dbReference type="AlphaFoldDB" id="A0A6M3IG56"/>
<organism evidence="1">
    <name type="scientific">viral metagenome</name>
    <dbReference type="NCBI Taxonomy" id="1070528"/>
    <lineage>
        <taxon>unclassified sequences</taxon>
        <taxon>metagenomes</taxon>
        <taxon>organismal metagenomes</taxon>
    </lineage>
</organism>
<evidence type="ECO:0000313" key="1">
    <source>
        <dbReference type="EMBL" id="QJA56353.1"/>
    </source>
</evidence>
<reference evidence="1" key="1">
    <citation type="submission" date="2020-03" db="EMBL/GenBank/DDBJ databases">
        <title>The deep terrestrial virosphere.</title>
        <authorList>
            <person name="Holmfeldt K."/>
            <person name="Nilsson E."/>
            <person name="Simone D."/>
            <person name="Lopez-Fernandez M."/>
            <person name="Wu X."/>
            <person name="de Brujin I."/>
            <person name="Lundin D."/>
            <person name="Andersson A."/>
            <person name="Bertilsson S."/>
            <person name="Dopson M."/>
        </authorList>
    </citation>
    <scope>NUCLEOTIDE SEQUENCE</scope>
    <source>
        <strain evidence="1">MM415B01878</strain>
    </source>
</reference>
<protein>
    <submittedName>
        <fullName evidence="1">Uncharacterized protein</fullName>
    </submittedName>
</protein>
<dbReference type="EMBL" id="MT141213">
    <property type="protein sequence ID" value="QJA56353.1"/>
    <property type="molecule type" value="Genomic_DNA"/>
</dbReference>
<name>A0A6M3IG56_9ZZZZ</name>